<dbReference type="eggNOG" id="ENOG5033NWG">
    <property type="taxonomic scope" value="Bacteria"/>
</dbReference>
<sequence length="210" mass="24724">MYPSRKQNYPLLYSFKQEIELEKNSPENRPYTYMRPSIMYYRIVFLTIGAVYFILAFILMSKSLNWTCSLLFGSSVAVKTPLLMICGAVSTISIYYGLFISTERETVKMAVSKAKKKLNRLIGRKFSFYMFTSLFHDEQSDALYHQWSKVFDKLDSLQIECIHLVDRIVKSESLEEHQKEELLNQAIIELRFKLESTIDTFEQKYLPILK</sequence>
<feature type="transmembrane region" description="Helical" evidence="1">
    <location>
        <begin position="39"/>
        <end position="60"/>
    </location>
</feature>
<keyword evidence="1" id="KW-1133">Transmembrane helix</keyword>
<dbReference type="STRING" id="716544.wcw_0692"/>
<feature type="transmembrane region" description="Helical" evidence="1">
    <location>
        <begin position="80"/>
        <end position="99"/>
    </location>
</feature>
<evidence type="ECO:0000313" key="3">
    <source>
        <dbReference type="Proteomes" id="UP000001505"/>
    </source>
</evidence>
<dbReference type="Proteomes" id="UP000001505">
    <property type="component" value="Chromosome"/>
</dbReference>
<protein>
    <submittedName>
        <fullName evidence="2">Putative membrane protein</fullName>
    </submittedName>
</protein>
<accession>D6YV98</accession>
<evidence type="ECO:0000313" key="2">
    <source>
        <dbReference type="EMBL" id="ADI38059.1"/>
    </source>
</evidence>
<keyword evidence="1" id="KW-0472">Membrane</keyword>
<keyword evidence="1" id="KW-0812">Transmembrane</keyword>
<gene>
    <name evidence="2" type="ordered locus">wcw_0692</name>
</gene>
<dbReference type="EMBL" id="CP001928">
    <property type="protein sequence ID" value="ADI38059.1"/>
    <property type="molecule type" value="Genomic_DNA"/>
</dbReference>
<name>D6YV98_WADCW</name>
<proteinExistence type="predicted"/>
<organism evidence="2 3">
    <name type="scientific">Waddlia chondrophila (strain ATCC VR-1470 / WSU 86-1044)</name>
    <dbReference type="NCBI Taxonomy" id="716544"/>
    <lineage>
        <taxon>Bacteria</taxon>
        <taxon>Pseudomonadati</taxon>
        <taxon>Chlamydiota</taxon>
        <taxon>Chlamydiia</taxon>
        <taxon>Parachlamydiales</taxon>
        <taxon>Waddliaceae</taxon>
        <taxon>Waddlia</taxon>
    </lineage>
</organism>
<keyword evidence="3" id="KW-1185">Reference proteome</keyword>
<reference evidence="2 3" key="1">
    <citation type="journal article" date="2010" name="PLoS ONE">
        <title>The Waddlia genome: a window into chlamydial biology.</title>
        <authorList>
            <person name="Bertelli C."/>
            <person name="Collyn F."/>
            <person name="Croxatto A."/>
            <person name="Ruckert C."/>
            <person name="Polkinghorne A."/>
            <person name="Kebbi-Beghdadi C."/>
            <person name="Goesmann A."/>
            <person name="Vaughan L."/>
            <person name="Greub G."/>
        </authorList>
    </citation>
    <scope>NUCLEOTIDE SEQUENCE [LARGE SCALE GENOMIC DNA]</scope>
    <source>
        <strain evidence="3">ATCC VR-1470 / WSU 86-1044</strain>
    </source>
</reference>
<dbReference type="KEGG" id="wch:wcw_0692"/>
<evidence type="ECO:0000256" key="1">
    <source>
        <dbReference type="SAM" id="Phobius"/>
    </source>
</evidence>
<dbReference type="AlphaFoldDB" id="D6YV98"/>
<dbReference type="HOGENOM" id="CLU_1309680_0_0_0"/>